<comment type="caution">
    <text evidence="1">The sequence shown here is derived from an EMBL/GenBank/DDBJ whole genome shotgun (WGS) entry which is preliminary data.</text>
</comment>
<dbReference type="Proteomes" id="UP001157502">
    <property type="component" value="Chromosome 28"/>
</dbReference>
<gene>
    <name evidence="1" type="ORF">DPEC_G00300670</name>
</gene>
<proteinExistence type="predicted"/>
<sequence>MKRRRWATHSHWSGGTQEGKGRGQRAGSGPGGEQAELDFGPVPPPRMPCADSGGTGGHWRTPGLRRSLAPSLGENHGGKRRKEPNGRVHKQTEDIQVEEAAQR</sequence>
<keyword evidence="2" id="KW-1185">Reference proteome</keyword>
<name>A0ACC2FGL6_DALPE</name>
<organism evidence="1 2">
    <name type="scientific">Dallia pectoralis</name>
    <name type="common">Alaska blackfish</name>
    <dbReference type="NCBI Taxonomy" id="75939"/>
    <lineage>
        <taxon>Eukaryota</taxon>
        <taxon>Metazoa</taxon>
        <taxon>Chordata</taxon>
        <taxon>Craniata</taxon>
        <taxon>Vertebrata</taxon>
        <taxon>Euteleostomi</taxon>
        <taxon>Actinopterygii</taxon>
        <taxon>Neopterygii</taxon>
        <taxon>Teleostei</taxon>
        <taxon>Protacanthopterygii</taxon>
        <taxon>Esociformes</taxon>
        <taxon>Umbridae</taxon>
        <taxon>Dallia</taxon>
    </lineage>
</organism>
<evidence type="ECO:0000313" key="1">
    <source>
        <dbReference type="EMBL" id="KAJ7990472.1"/>
    </source>
</evidence>
<reference evidence="1" key="1">
    <citation type="submission" date="2021-05" db="EMBL/GenBank/DDBJ databases">
        <authorList>
            <person name="Pan Q."/>
            <person name="Jouanno E."/>
            <person name="Zahm M."/>
            <person name="Klopp C."/>
            <person name="Cabau C."/>
            <person name="Louis A."/>
            <person name="Berthelot C."/>
            <person name="Parey E."/>
            <person name="Roest Crollius H."/>
            <person name="Montfort J."/>
            <person name="Robinson-Rechavi M."/>
            <person name="Bouchez O."/>
            <person name="Lampietro C."/>
            <person name="Lopez Roques C."/>
            <person name="Donnadieu C."/>
            <person name="Postlethwait J."/>
            <person name="Bobe J."/>
            <person name="Dillon D."/>
            <person name="Chandos A."/>
            <person name="von Hippel F."/>
            <person name="Guiguen Y."/>
        </authorList>
    </citation>
    <scope>NUCLEOTIDE SEQUENCE</scope>
    <source>
        <strain evidence="1">YG-Jan2019</strain>
    </source>
</reference>
<evidence type="ECO:0000313" key="2">
    <source>
        <dbReference type="Proteomes" id="UP001157502"/>
    </source>
</evidence>
<accession>A0ACC2FGL6</accession>
<protein>
    <submittedName>
        <fullName evidence="1">Uncharacterized protein</fullName>
    </submittedName>
</protein>
<dbReference type="EMBL" id="CM055755">
    <property type="protein sequence ID" value="KAJ7990472.1"/>
    <property type="molecule type" value="Genomic_DNA"/>
</dbReference>